<gene>
    <name evidence="2" type="ORF">ACFQFD_09380</name>
</gene>
<sequence>MDDRPRFGGRLVAALFGLTALLMAGVGGFPADTALHVPVALGFFLGVTVVLGADGIRRRDTTAGRLLLAAPVLHVGAWYGWLAVASLGDGIALPELVGALLLAAWVLALSPVAPLKTVDSRA</sequence>
<dbReference type="AlphaFoldDB" id="A0ABD5TDT3"/>
<dbReference type="InterPro" id="IPR009339">
    <property type="entry name" value="DUF998"/>
</dbReference>
<organism evidence="2 3">
    <name type="scientific">Halobaculum halobium</name>
    <dbReference type="NCBI Taxonomy" id="3032281"/>
    <lineage>
        <taxon>Archaea</taxon>
        <taxon>Methanobacteriati</taxon>
        <taxon>Methanobacteriota</taxon>
        <taxon>Stenosarchaea group</taxon>
        <taxon>Halobacteria</taxon>
        <taxon>Halobacteriales</taxon>
        <taxon>Haloferacaceae</taxon>
        <taxon>Halobaculum</taxon>
    </lineage>
</organism>
<feature type="transmembrane region" description="Helical" evidence="1">
    <location>
        <begin position="35"/>
        <end position="54"/>
    </location>
</feature>
<dbReference type="Proteomes" id="UP001596443">
    <property type="component" value="Unassembled WGS sequence"/>
</dbReference>
<keyword evidence="1" id="KW-0812">Transmembrane</keyword>
<dbReference type="EMBL" id="JBHSWX010000012">
    <property type="protein sequence ID" value="MFC6786188.1"/>
    <property type="molecule type" value="Genomic_DNA"/>
</dbReference>
<keyword evidence="1" id="KW-1133">Transmembrane helix</keyword>
<dbReference type="Pfam" id="PF06197">
    <property type="entry name" value="DUF998"/>
    <property type="match status" value="1"/>
</dbReference>
<feature type="transmembrane region" description="Helical" evidence="1">
    <location>
        <begin position="66"/>
        <end position="84"/>
    </location>
</feature>
<keyword evidence="3" id="KW-1185">Reference proteome</keyword>
<feature type="transmembrane region" description="Helical" evidence="1">
    <location>
        <begin position="7"/>
        <end position="29"/>
    </location>
</feature>
<reference evidence="2 3" key="1">
    <citation type="journal article" date="2019" name="Int. J. Syst. Evol. Microbiol.">
        <title>The Global Catalogue of Microorganisms (GCM) 10K type strain sequencing project: providing services to taxonomists for standard genome sequencing and annotation.</title>
        <authorList>
            <consortium name="The Broad Institute Genomics Platform"/>
            <consortium name="The Broad Institute Genome Sequencing Center for Infectious Disease"/>
            <person name="Wu L."/>
            <person name="Ma J."/>
        </authorList>
    </citation>
    <scope>NUCLEOTIDE SEQUENCE [LARGE SCALE GENOMIC DNA]</scope>
    <source>
        <strain evidence="2 3">SYNS20</strain>
    </source>
</reference>
<dbReference type="GeneID" id="81209256"/>
<keyword evidence="1" id="KW-0472">Membrane</keyword>
<evidence type="ECO:0000313" key="3">
    <source>
        <dbReference type="Proteomes" id="UP001596443"/>
    </source>
</evidence>
<feature type="transmembrane region" description="Helical" evidence="1">
    <location>
        <begin position="96"/>
        <end position="115"/>
    </location>
</feature>
<evidence type="ECO:0000256" key="1">
    <source>
        <dbReference type="SAM" id="Phobius"/>
    </source>
</evidence>
<proteinExistence type="predicted"/>
<name>A0ABD5TDT3_9EURY</name>
<dbReference type="RefSeq" id="WP_284062997.1">
    <property type="nucleotide sequence ID" value="NZ_CP126158.1"/>
</dbReference>
<comment type="caution">
    <text evidence="2">The sequence shown here is derived from an EMBL/GenBank/DDBJ whole genome shotgun (WGS) entry which is preliminary data.</text>
</comment>
<protein>
    <submittedName>
        <fullName evidence="2">DUF998 domain-containing protein</fullName>
    </submittedName>
</protein>
<accession>A0ABD5TDT3</accession>
<evidence type="ECO:0000313" key="2">
    <source>
        <dbReference type="EMBL" id="MFC6786188.1"/>
    </source>
</evidence>